<evidence type="ECO:0000313" key="3">
    <source>
        <dbReference type="Proteomes" id="UP001558713"/>
    </source>
</evidence>
<protein>
    <submittedName>
        <fullName evidence="2">Protein SRC2</fullName>
    </submittedName>
</protein>
<dbReference type="Pfam" id="PF00168">
    <property type="entry name" value="C2"/>
    <property type="match status" value="1"/>
</dbReference>
<keyword evidence="3" id="KW-1185">Reference proteome</keyword>
<reference evidence="2 3" key="1">
    <citation type="submission" date="2024-04" db="EMBL/GenBank/DDBJ databases">
        <title>Genome assembly C_amara_ONT_v2.</title>
        <authorList>
            <person name="Yant L."/>
            <person name="Moore C."/>
            <person name="Slenker M."/>
        </authorList>
    </citation>
    <scope>NUCLEOTIDE SEQUENCE [LARGE SCALE GENOMIC DNA]</scope>
    <source>
        <tissue evidence="2">Leaf</tissue>
    </source>
</reference>
<feature type="domain" description="C2" evidence="1">
    <location>
        <begin position="1"/>
        <end position="115"/>
    </location>
</feature>
<dbReference type="InterPro" id="IPR000008">
    <property type="entry name" value="C2_dom"/>
</dbReference>
<evidence type="ECO:0000313" key="2">
    <source>
        <dbReference type="EMBL" id="KAL1220544.1"/>
    </source>
</evidence>
<dbReference type="SMART" id="SM00239">
    <property type="entry name" value="C2"/>
    <property type="match status" value="1"/>
</dbReference>
<dbReference type="CDD" id="cd04051">
    <property type="entry name" value="C2_SRC2_like"/>
    <property type="match status" value="1"/>
</dbReference>
<proteinExistence type="predicted"/>
<dbReference type="EMBL" id="JBANAX010000150">
    <property type="protein sequence ID" value="KAL1220544.1"/>
    <property type="molecule type" value="Genomic_DNA"/>
</dbReference>
<dbReference type="InterPro" id="IPR035892">
    <property type="entry name" value="C2_domain_sf"/>
</dbReference>
<comment type="caution">
    <text evidence="2">The sequence shown here is derived from an EMBL/GenBank/DDBJ whole genome shotgun (WGS) entry which is preliminary data.</text>
</comment>
<dbReference type="SUPFAM" id="SSF49562">
    <property type="entry name" value="C2 domain (Calcium/lipid-binding domain, CaLB)"/>
    <property type="match status" value="1"/>
</dbReference>
<evidence type="ECO:0000259" key="1">
    <source>
        <dbReference type="PROSITE" id="PS50004"/>
    </source>
</evidence>
<dbReference type="InterPro" id="IPR044750">
    <property type="entry name" value="C2_SRC2/BAP"/>
</dbReference>
<accession>A0ABD1BTP4</accession>
<dbReference type="PANTHER" id="PTHR32246:SF130">
    <property type="entry name" value="CALCIUM-DEPENDENT LIPID-BINDING (CALB DOMAIN) FAMILY PROTEIN"/>
    <property type="match status" value="1"/>
</dbReference>
<sequence length="212" mass="23326">MANLTLELIINSASDLENVNHLTRMNVYAIITLGGDKTQKNQKMKTDVDHSGGSNPNWNHSTKFFVKEKLVLEGRVSLVVSLFSKRLLGDKDIGRVEVPLLDLLHSQTPPTNGNFQGMKFVSYQVKTQSKKMKGYLTLSYRFNGAPVITGQGYHQAQTLAPPSQQGYGPYGYIPPPPPPGYGYGGLTPQKPMRNEANIRDGDTFVSALSLLS</sequence>
<dbReference type="Proteomes" id="UP001558713">
    <property type="component" value="Unassembled WGS sequence"/>
</dbReference>
<name>A0ABD1BTP4_CARAN</name>
<dbReference type="PANTHER" id="PTHR32246">
    <property type="entry name" value="INGRESSION PROTEIN FIC1"/>
    <property type="match status" value="1"/>
</dbReference>
<gene>
    <name evidence="2" type="ORF">V5N11_003253</name>
</gene>
<dbReference type="AlphaFoldDB" id="A0ABD1BTP4"/>
<organism evidence="2 3">
    <name type="scientific">Cardamine amara subsp. amara</name>
    <dbReference type="NCBI Taxonomy" id="228776"/>
    <lineage>
        <taxon>Eukaryota</taxon>
        <taxon>Viridiplantae</taxon>
        <taxon>Streptophyta</taxon>
        <taxon>Embryophyta</taxon>
        <taxon>Tracheophyta</taxon>
        <taxon>Spermatophyta</taxon>
        <taxon>Magnoliopsida</taxon>
        <taxon>eudicotyledons</taxon>
        <taxon>Gunneridae</taxon>
        <taxon>Pentapetalae</taxon>
        <taxon>rosids</taxon>
        <taxon>malvids</taxon>
        <taxon>Brassicales</taxon>
        <taxon>Brassicaceae</taxon>
        <taxon>Cardamineae</taxon>
        <taxon>Cardamine</taxon>
    </lineage>
</organism>
<dbReference type="PROSITE" id="PS50004">
    <property type="entry name" value="C2"/>
    <property type="match status" value="1"/>
</dbReference>
<dbReference type="Gene3D" id="2.60.40.150">
    <property type="entry name" value="C2 domain"/>
    <property type="match status" value="1"/>
</dbReference>